<dbReference type="GO" id="GO:0140097">
    <property type="term" value="F:catalytic activity, acting on DNA"/>
    <property type="evidence" value="ECO:0007669"/>
    <property type="project" value="UniProtKB-ARBA"/>
</dbReference>
<evidence type="ECO:0000313" key="10">
    <source>
        <dbReference type="EMBL" id="MVW58961.1"/>
    </source>
</evidence>
<protein>
    <submittedName>
        <fullName evidence="10">Alpha-ketoglutarate-dependent dioxygenase AlkB</fullName>
    </submittedName>
</protein>
<evidence type="ECO:0000256" key="1">
    <source>
        <dbReference type="ARBA" id="ARBA00001954"/>
    </source>
</evidence>
<dbReference type="GO" id="GO:0016787">
    <property type="term" value="F:hydrolase activity"/>
    <property type="evidence" value="ECO:0007669"/>
    <property type="project" value="UniProtKB-ARBA"/>
</dbReference>
<dbReference type="AlphaFoldDB" id="A0A7X3FVY8"/>
<dbReference type="Gene3D" id="2.60.120.590">
    <property type="entry name" value="Alpha-ketoglutarate-dependent dioxygenase AlkB-like"/>
    <property type="match status" value="1"/>
</dbReference>
<keyword evidence="6" id="KW-0560">Oxidoreductase</keyword>
<keyword evidence="5 10" id="KW-0223">Dioxygenase</keyword>
<dbReference type="GO" id="GO:0016705">
    <property type="term" value="F:oxidoreductase activity, acting on paired donors, with incorporation or reduction of molecular oxygen"/>
    <property type="evidence" value="ECO:0007669"/>
    <property type="project" value="UniProtKB-ARBA"/>
</dbReference>
<keyword evidence="2" id="KW-0479">Metal-binding</keyword>
<dbReference type="GO" id="GO:0051213">
    <property type="term" value="F:dioxygenase activity"/>
    <property type="evidence" value="ECO:0007669"/>
    <property type="project" value="UniProtKB-KW"/>
</dbReference>
<feature type="domain" description="Fe2OG dioxygenase" evidence="9">
    <location>
        <begin position="101"/>
        <end position="198"/>
    </location>
</feature>
<sequence length="198" mass="22080">MDLFSTNMDLIPIPIEDGELSMLAQLPMPIGNAEILARLLAETPWRADTVVVYGKRYLQPRLTAWYGEASYTYSGLTLHPLPLTPLLETLRAAVEQATGRRYNSVLLNHYRDGADSMGMHSDDEPELGPQPVIASLSYGASRTFTLRHKRSKRTVKLDLTDGSLLLMAGNLQANWQHGINKTAKLVGPRINLTFRYVS</sequence>
<dbReference type="SUPFAM" id="SSF51197">
    <property type="entry name" value="Clavaminate synthase-like"/>
    <property type="match status" value="1"/>
</dbReference>
<organism evidence="10 11">
    <name type="scientific">Massilia cellulosiltytica</name>
    <dbReference type="NCBI Taxonomy" id="2683234"/>
    <lineage>
        <taxon>Bacteria</taxon>
        <taxon>Pseudomonadati</taxon>
        <taxon>Pseudomonadota</taxon>
        <taxon>Betaproteobacteria</taxon>
        <taxon>Burkholderiales</taxon>
        <taxon>Oxalobacteraceae</taxon>
        <taxon>Telluria group</taxon>
        <taxon>Massilia</taxon>
    </lineage>
</organism>
<dbReference type="InterPro" id="IPR037151">
    <property type="entry name" value="AlkB-like_sf"/>
</dbReference>
<evidence type="ECO:0000256" key="4">
    <source>
        <dbReference type="ARBA" id="ARBA00022842"/>
    </source>
</evidence>
<evidence type="ECO:0000256" key="7">
    <source>
        <dbReference type="ARBA" id="ARBA00023004"/>
    </source>
</evidence>
<evidence type="ECO:0000259" key="9">
    <source>
        <dbReference type="PROSITE" id="PS51471"/>
    </source>
</evidence>
<dbReference type="GO" id="GO:0006307">
    <property type="term" value="P:DNA alkylation repair"/>
    <property type="evidence" value="ECO:0007669"/>
    <property type="project" value="InterPro"/>
</dbReference>
<dbReference type="Proteomes" id="UP000443353">
    <property type="component" value="Unassembled WGS sequence"/>
</dbReference>
<keyword evidence="7" id="KW-0408">Iron</keyword>
<dbReference type="InterPro" id="IPR032854">
    <property type="entry name" value="ALKBH3"/>
</dbReference>
<accession>A0A7X3FVY8</accession>
<dbReference type="InterPro" id="IPR005123">
    <property type="entry name" value="Oxoglu/Fe-dep_dioxygenase_dom"/>
</dbReference>
<dbReference type="InterPro" id="IPR027450">
    <property type="entry name" value="AlkB-like"/>
</dbReference>
<dbReference type="EMBL" id="WSES01000001">
    <property type="protein sequence ID" value="MVW58961.1"/>
    <property type="molecule type" value="Genomic_DNA"/>
</dbReference>
<evidence type="ECO:0000256" key="8">
    <source>
        <dbReference type="ARBA" id="ARBA00023204"/>
    </source>
</evidence>
<gene>
    <name evidence="10" type="ORF">GPY61_03360</name>
</gene>
<evidence type="ECO:0000313" key="11">
    <source>
        <dbReference type="Proteomes" id="UP000443353"/>
    </source>
</evidence>
<evidence type="ECO:0000256" key="6">
    <source>
        <dbReference type="ARBA" id="ARBA00023002"/>
    </source>
</evidence>
<dbReference type="GO" id="GO:0046872">
    <property type="term" value="F:metal ion binding"/>
    <property type="evidence" value="ECO:0007669"/>
    <property type="project" value="UniProtKB-KW"/>
</dbReference>
<comment type="caution">
    <text evidence="10">The sequence shown here is derived from an EMBL/GenBank/DDBJ whole genome shotgun (WGS) entry which is preliminary data.</text>
</comment>
<comment type="cofactor">
    <cofactor evidence="1">
        <name>Fe(2+)</name>
        <dbReference type="ChEBI" id="CHEBI:29033"/>
    </cofactor>
</comment>
<dbReference type="GO" id="GO:0032451">
    <property type="term" value="F:demethylase activity"/>
    <property type="evidence" value="ECO:0007669"/>
    <property type="project" value="UniProtKB-ARBA"/>
</dbReference>
<dbReference type="Pfam" id="PF13532">
    <property type="entry name" value="2OG-FeII_Oxy_2"/>
    <property type="match status" value="1"/>
</dbReference>
<evidence type="ECO:0000256" key="3">
    <source>
        <dbReference type="ARBA" id="ARBA00022763"/>
    </source>
</evidence>
<proteinExistence type="predicted"/>
<keyword evidence="8" id="KW-0234">DNA repair</keyword>
<keyword evidence="4" id="KW-0460">Magnesium</keyword>
<dbReference type="FunFam" id="2.60.120.590:FF:000004">
    <property type="entry name" value="DNA oxidative demethylase ALKBH2"/>
    <property type="match status" value="1"/>
</dbReference>
<keyword evidence="11" id="KW-1185">Reference proteome</keyword>
<evidence type="ECO:0000256" key="2">
    <source>
        <dbReference type="ARBA" id="ARBA00022723"/>
    </source>
</evidence>
<name>A0A7X3FVY8_9BURK</name>
<reference evidence="10 11" key="1">
    <citation type="submission" date="2019-12" db="EMBL/GenBank/DDBJ databases">
        <authorList>
            <person name="Li C."/>
            <person name="Zhao J."/>
        </authorList>
    </citation>
    <scope>NUCLEOTIDE SEQUENCE [LARGE SCALE GENOMIC DNA]</scope>
    <source>
        <strain evidence="10 11">NEAU-DD11</strain>
    </source>
</reference>
<dbReference type="PROSITE" id="PS51471">
    <property type="entry name" value="FE2OG_OXY"/>
    <property type="match status" value="1"/>
</dbReference>
<dbReference type="PANTHER" id="PTHR31212">
    <property type="entry name" value="ALPHA-KETOGLUTARATE-DEPENDENT DIOXYGENASE ALKB HOMOLOG 3"/>
    <property type="match status" value="1"/>
</dbReference>
<dbReference type="PANTHER" id="PTHR31212:SF4">
    <property type="entry name" value="ALPHA-KETOGLUTARATE-DEPENDENT DIOXYGENASE ALKB HOMOLOG 3"/>
    <property type="match status" value="1"/>
</dbReference>
<evidence type="ECO:0000256" key="5">
    <source>
        <dbReference type="ARBA" id="ARBA00022964"/>
    </source>
</evidence>
<keyword evidence="3" id="KW-0227">DNA damage</keyword>